<name>A0A4R3VIA9_9BURK</name>
<dbReference type="RefSeq" id="WP_207901654.1">
    <property type="nucleotide sequence ID" value="NZ_JBHRVM010000001.1"/>
</dbReference>
<dbReference type="AlphaFoldDB" id="A0A4R3VIA9"/>
<gene>
    <name evidence="1" type="ORF">EV686_101141</name>
</gene>
<dbReference type="EMBL" id="SMBX01000001">
    <property type="protein sequence ID" value="TCV02685.1"/>
    <property type="molecule type" value="Genomic_DNA"/>
</dbReference>
<evidence type="ECO:0000313" key="1">
    <source>
        <dbReference type="EMBL" id="TCV02685.1"/>
    </source>
</evidence>
<sequence length="277" mass="28403">MLQSYVLDSVTVLEARHRGAVVVAASHGGVYAGYLAARANVAAVILNDAGVGKDEAGIGALAYLQALGVCAAAVDHASARIGDGEDMRRSGVLSHVNPLARDAGCRQGMYVEEAVTLLRRLPSVESYAVLPVREARQILEPNARIPVIGIDSVSLLLPEDAGALVVAASHGGVLAASQSDGVPFGVAAISFHDAGGGKNDAGFGRLAPLQEKGIAAVTVSAGSARIGDARSCYQSGIISRVNACAAELGAAVGQPLRLCYASWLSDRDFGMKEEESL</sequence>
<keyword evidence="2" id="KW-1185">Reference proteome</keyword>
<proteinExistence type="predicted"/>
<comment type="caution">
    <text evidence="1">The sequence shown here is derived from an EMBL/GenBank/DDBJ whole genome shotgun (WGS) entry which is preliminary data.</text>
</comment>
<accession>A0A4R3VIA9</accession>
<dbReference type="Proteomes" id="UP000294692">
    <property type="component" value="Unassembled WGS sequence"/>
</dbReference>
<evidence type="ECO:0000313" key="2">
    <source>
        <dbReference type="Proteomes" id="UP000294692"/>
    </source>
</evidence>
<organism evidence="1 2">
    <name type="scientific">Paracandidimonas soli</name>
    <dbReference type="NCBI Taxonomy" id="1917182"/>
    <lineage>
        <taxon>Bacteria</taxon>
        <taxon>Pseudomonadati</taxon>
        <taxon>Pseudomonadota</taxon>
        <taxon>Betaproteobacteria</taxon>
        <taxon>Burkholderiales</taxon>
        <taxon>Alcaligenaceae</taxon>
        <taxon>Paracandidimonas</taxon>
    </lineage>
</organism>
<reference evidence="1 2" key="1">
    <citation type="submission" date="2019-03" db="EMBL/GenBank/DDBJ databases">
        <title>Genomic Encyclopedia of Type Strains, Phase IV (KMG-IV): sequencing the most valuable type-strain genomes for metagenomic binning, comparative biology and taxonomic classification.</title>
        <authorList>
            <person name="Goeker M."/>
        </authorList>
    </citation>
    <scope>NUCLEOTIDE SEQUENCE [LARGE SCALE GENOMIC DNA]</scope>
    <source>
        <strain evidence="1 2">DSM 100048</strain>
    </source>
</reference>
<protein>
    <submittedName>
        <fullName evidence="1">Uncharacterized protein</fullName>
    </submittedName>
</protein>